<keyword evidence="5" id="KW-0560">Oxidoreductase</keyword>
<dbReference type="GO" id="GO:0004345">
    <property type="term" value="F:glucose-6-phosphate dehydrogenase activity"/>
    <property type="evidence" value="ECO:0007669"/>
    <property type="project" value="UniProtKB-EC"/>
</dbReference>
<protein>
    <recommendedName>
        <fullName evidence="2">glucose-6-phosphate dehydrogenase (NADP(+))</fullName>
        <ecNumber evidence="2">1.1.1.49</ecNumber>
    </recommendedName>
</protein>
<dbReference type="RefSeq" id="XP_067922502.1">
    <property type="nucleotide sequence ID" value="XM_068065526.1"/>
</dbReference>
<accession>A0A2C6KYC2</accession>
<dbReference type="OrthoDB" id="60984at2759"/>
<dbReference type="PANTHER" id="PTHR23429:SF0">
    <property type="entry name" value="GLUCOSE-6-PHOSPHATE 1-DEHYDROGENASE"/>
    <property type="match status" value="1"/>
</dbReference>
<evidence type="ECO:0000256" key="2">
    <source>
        <dbReference type="ARBA" id="ARBA00013019"/>
    </source>
</evidence>
<keyword evidence="8" id="KW-1133">Transmembrane helix</keyword>
<dbReference type="GO" id="GO:0006006">
    <property type="term" value="P:glucose metabolic process"/>
    <property type="evidence" value="ECO:0007669"/>
    <property type="project" value="UniProtKB-KW"/>
</dbReference>
<evidence type="ECO:0000256" key="7">
    <source>
        <dbReference type="SAM" id="MobiDB-lite"/>
    </source>
</evidence>
<keyword evidence="4" id="KW-0521">NADP</keyword>
<name>A0A2C6KYC2_9APIC</name>
<evidence type="ECO:0000256" key="3">
    <source>
        <dbReference type="ARBA" id="ARBA00022526"/>
    </source>
</evidence>
<evidence type="ECO:0000256" key="6">
    <source>
        <dbReference type="ARBA" id="ARBA00023277"/>
    </source>
</evidence>
<gene>
    <name evidence="10" type="ORF">CSUI_005350</name>
</gene>
<evidence type="ECO:0000259" key="9">
    <source>
        <dbReference type="Pfam" id="PF00479"/>
    </source>
</evidence>
<evidence type="ECO:0000256" key="8">
    <source>
        <dbReference type="SAM" id="Phobius"/>
    </source>
</evidence>
<dbReference type="InterPro" id="IPR036291">
    <property type="entry name" value="NAD(P)-bd_dom_sf"/>
</dbReference>
<dbReference type="GO" id="GO:0050661">
    <property type="term" value="F:NADP binding"/>
    <property type="evidence" value="ECO:0007669"/>
    <property type="project" value="InterPro"/>
</dbReference>
<organism evidence="10 11">
    <name type="scientific">Cystoisospora suis</name>
    <dbReference type="NCBI Taxonomy" id="483139"/>
    <lineage>
        <taxon>Eukaryota</taxon>
        <taxon>Sar</taxon>
        <taxon>Alveolata</taxon>
        <taxon>Apicomplexa</taxon>
        <taxon>Conoidasida</taxon>
        <taxon>Coccidia</taxon>
        <taxon>Eucoccidiorida</taxon>
        <taxon>Eimeriorina</taxon>
        <taxon>Sarcocystidae</taxon>
        <taxon>Cystoisospora</taxon>
    </lineage>
</organism>
<dbReference type="Gene3D" id="3.40.50.720">
    <property type="entry name" value="NAD(P)-binding Rossmann-like Domain"/>
    <property type="match status" value="1"/>
</dbReference>
<reference evidence="10 11" key="1">
    <citation type="journal article" date="2017" name="Int. J. Parasitol.">
        <title>The genome of the protozoan parasite Cystoisospora suis and a reverse vaccinology approach to identify vaccine candidates.</title>
        <authorList>
            <person name="Palmieri N."/>
            <person name="Shrestha A."/>
            <person name="Ruttkowski B."/>
            <person name="Beck T."/>
            <person name="Vogl C."/>
            <person name="Tomley F."/>
            <person name="Blake D.P."/>
            <person name="Joachim A."/>
        </authorList>
    </citation>
    <scope>NUCLEOTIDE SEQUENCE [LARGE SCALE GENOMIC DNA]</scope>
    <source>
        <strain evidence="10 11">Wien I</strain>
    </source>
</reference>
<dbReference type="InterPro" id="IPR022674">
    <property type="entry name" value="G6P_DH_NAD-bd"/>
</dbReference>
<proteinExistence type="predicted"/>
<keyword evidence="3" id="KW-0313">Glucose metabolism</keyword>
<dbReference type="SUPFAM" id="SSF51735">
    <property type="entry name" value="NAD(P)-binding Rossmann-fold domains"/>
    <property type="match status" value="1"/>
</dbReference>
<evidence type="ECO:0000256" key="5">
    <source>
        <dbReference type="ARBA" id="ARBA00023002"/>
    </source>
</evidence>
<keyword evidence="11" id="KW-1185">Reference proteome</keyword>
<dbReference type="AlphaFoldDB" id="A0A2C6KYC2"/>
<dbReference type="InterPro" id="IPR001282">
    <property type="entry name" value="G6P_DH"/>
</dbReference>
<dbReference type="EMBL" id="MIGC01002589">
    <property type="protein sequence ID" value="PHJ20816.1"/>
    <property type="molecule type" value="Genomic_DNA"/>
</dbReference>
<keyword evidence="8" id="KW-0472">Membrane</keyword>
<evidence type="ECO:0000313" key="10">
    <source>
        <dbReference type="EMBL" id="PHJ20816.1"/>
    </source>
</evidence>
<dbReference type="GeneID" id="94428737"/>
<feature type="region of interest" description="Disordered" evidence="7">
    <location>
        <begin position="94"/>
        <end position="113"/>
    </location>
</feature>
<comment type="pathway">
    <text evidence="1">Carbohydrate degradation; pentose phosphate pathway; D-ribulose 5-phosphate from D-glucose 6-phosphate (oxidative stage): step 1/3.</text>
</comment>
<keyword evidence="8" id="KW-0812">Transmembrane</keyword>
<dbReference type="GO" id="GO:0009051">
    <property type="term" value="P:pentose-phosphate shunt, oxidative branch"/>
    <property type="evidence" value="ECO:0007669"/>
    <property type="project" value="TreeGrafter"/>
</dbReference>
<dbReference type="VEuPathDB" id="ToxoDB:CSUI_005350"/>
<dbReference type="EC" id="1.1.1.49" evidence="2"/>
<sequence length="178" mass="20055">MKETANIDQERKVDPCCFSEMTRFNTMISSAPQKVLSNSCCRFQRRPPFFFFFSLFFFLFYSVGIAFFTADGKRGAAVFFAEGRSEKSDLAIQAPGEGEEEEETATIATGDDGPSSSSSFITFVIYGATGDLSKRKLYPTLFTLYCENQLPEEFLVAGLSNLELSTEDFRELHRPQLE</sequence>
<dbReference type="Proteomes" id="UP000221165">
    <property type="component" value="Unassembled WGS sequence"/>
</dbReference>
<comment type="caution">
    <text evidence="10">The sequence shown here is derived from an EMBL/GenBank/DDBJ whole genome shotgun (WGS) entry which is preliminary data.</text>
</comment>
<evidence type="ECO:0000313" key="11">
    <source>
        <dbReference type="Proteomes" id="UP000221165"/>
    </source>
</evidence>
<evidence type="ECO:0000256" key="1">
    <source>
        <dbReference type="ARBA" id="ARBA00004937"/>
    </source>
</evidence>
<feature type="domain" description="Glucose-6-phosphate dehydrogenase NAD-binding" evidence="9">
    <location>
        <begin position="124"/>
        <end position="177"/>
    </location>
</feature>
<evidence type="ECO:0000256" key="4">
    <source>
        <dbReference type="ARBA" id="ARBA00022857"/>
    </source>
</evidence>
<dbReference type="GO" id="GO:0005829">
    <property type="term" value="C:cytosol"/>
    <property type="evidence" value="ECO:0007669"/>
    <property type="project" value="TreeGrafter"/>
</dbReference>
<feature type="transmembrane region" description="Helical" evidence="8">
    <location>
        <begin position="49"/>
        <end position="70"/>
    </location>
</feature>
<dbReference type="Pfam" id="PF00479">
    <property type="entry name" value="G6PD_N"/>
    <property type="match status" value="1"/>
</dbReference>
<dbReference type="PANTHER" id="PTHR23429">
    <property type="entry name" value="GLUCOSE-6-PHOSPHATE 1-DEHYDROGENASE G6PD"/>
    <property type="match status" value="1"/>
</dbReference>
<keyword evidence="6" id="KW-0119">Carbohydrate metabolism</keyword>